<evidence type="ECO:0000256" key="1">
    <source>
        <dbReference type="ARBA" id="ARBA00006540"/>
    </source>
</evidence>
<evidence type="ECO:0000256" key="4">
    <source>
        <dbReference type="ARBA" id="ARBA00056881"/>
    </source>
</evidence>
<feature type="region of interest" description="Disordered" evidence="6">
    <location>
        <begin position="1"/>
        <end position="21"/>
    </location>
</feature>
<reference evidence="8" key="1">
    <citation type="submission" date="2016-11" db="UniProtKB">
        <authorList>
            <consortium name="WormBaseParasite"/>
        </authorList>
    </citation>
    <scope>IDENTIFICATION</scope>
</reference>
<dbReference type="WBParaSite" id="Csp11.Scaffold603.g5499.t1">
    <property type="protein sequence ID" value="Csp11.Scaffold603.g5499.t1"/>
    <property type="gene ID" value="Csp11.Scaffold603.g5499"/>
</dbReference>
<dbReference type="GO" id="GO:0003723">
    <property type="term" value="F:RNA binding"/>
    <property type="evidence" value="ECO:0007669"/>
    <property type="project" value="TreeGrafter"/>
</dbReference>
<sequence length="417" mass="47459">MSHRKFSAPRHGHMGFTPKKRSRTYRGRIKAFPKDDASKPIHLTAFLGYKAGMTHIVREVDKPGSKVNKKEVVEAVTIVETPPMVIAGVTGYIDTPQGPRALTTIWAEHLSEEARRRFYSNCRVSESVAFRCTNVNYRAKSKKKAFTKYAKKWQDEDGKKLIESDFAKLKKYCSSIRVIAHTQMKILRRRQKKAHLVEIQVNGGTIEQKVDWAREHLEKQIQVDTVFAQDEMIDTIGVTKGHGFKGVTSRWHTKKLPRKTHKGLRKVACIGAWHPSRVAFTVARAGQKGFHHRTIINNKIYRIGKSALTEEGKNNGSTEFDLTQKTINPMGGFPRYGLVNQDYLMLRGAILGPKKRLITLRKSLITQTKRVAHEKINLKWIDTSSKTGHGRFQTTAEKRAFMGKLKRDFLAEAEAKA</sequence>
<dbReference type="Gene3D" id="3.30.1430.10">
    <property type="match status" value="1"/>
</dbReference>
<organism evidence="7 8">
    <name type="scientific">Caenorhabditis tropicalis</name>
    <dbReference type="NCBI Taxonomy" id="1561998"/>
    <lineage>
        <taxon>Eukaryota</taxon>
        <taxon>Metazoa</taxon>
        <taxon>Ecdysozoa</taxon>
        <taxon>Nematoda</taxon>
        <taxon>Chromadorea</taxon>
        <taxon>Rhabditida</taxon>
        <taxon>Rhabditina</taxon>
        <taxon>Rhabditomorpha</taxon>
        <taxon>Rhabditoidea</taxon>
        <taxon>Rhabditidae</taxon>
        <taxon>Peloderinae</taxon>
        <taxon>Caenorhabditis</taxon>
    </lineage>
</organism>
<protein>
    <submittedName>
        <fullName evidence="8">60S ribosomal protein L3</fullName>
    </submittedName>
</protein>
<keyword evidence="2 5" id="KW-0689">Ribosomal protein</keyword>
<dbReference type="GO" id="GO:0006412">
    <property type="term" value="P:translation"/>
    <property type="evidence" value="ECO:0007669"/>
    <property type="project" value="InterPro"/>
</dbReference>
<accession>A0A1I7TFR2</accession>
<dbReference type="InterPro" id="IPR000597">
    <property type="entry name" value="Ribosomal_uL3"/>
</dbReference>
<dbReference type="InterPro" id="IPR045077">
    <property type="entry name" value="L3_arc_euk"/>
</dbReference>
<comment type="similarity">
    <text evidence="1 5">Belongs to the universal ribosomal protein uL3 family.</text>
</comment>
<dbReference type="SUPFAM" id="SSF50447">
    <property type="entry name" value="Translation proteins"/>
    <property type="match status" value="1"/>
</dbReference>
<dbReference type="GO" id="GO:0022625">
    <property type="term" value="C:cytosolic large ribosomal subunit"/>
    <property type="evidence" value="ECO:0007669"/>
    <property type="project" value="TreeGrafter"/>
</dbReference>
<dbReference type="InterPro" id="IPR009000">
    <property type="entry name" value="Transl_B-barrel_sf"/>
</dbReference>
<dbReference type="InterPro" id="IPR019926">
    <property type="entry name" value="Ribosomal_uL3_CS"/>
</dbReference>
<evidence type="ECO:0000256" key="5">
    <source>
        <dbReference type="RuleBase" id="RU003905"/>
    </source>
</evidence>
<keyword evidence="7" id="KW-1185">Reference proteome</keyword>
<proteinExistence type="inferred from homology"/>
<name>A0A1I7TFR2_9PELO</name>
<keyword evidence="3 5" id="KW-0687">Ribonucleoprotein</keyword>
<dbReference type="FunFam" id="4.10.960.10:FF:000002">
    <property type="entry name" value="60S ribosomal protein L3"/>
    <property type="match status" value="1"/>
</dbReference>
<dbReference type="Gene3D" id="4.10.960.10">
    <property type="entry name" value="Ribosomal protein L3, domain 3"/>
    <property type="match status" value="1"/>
</dbReference>
<dbReference type="FunFam" id="2.40.30.10:FF:000079">
    <property type="entry name" value="60S ribosomal protein L3"/>
    <property type="match status" value="1"/>
</dbReference>
<evidence type="ECO:0000256" key="6">
    <source>
        <dbReference type="SAM" id="MobiDB-lite"/>
    </source>
</evidence>
<dbReference type="PANTHER" id="PTHR11363">
    <property type="entry name" value="60S RIBOSOMAL PROTEIN L3-RELATED"/>
    <property type="match status" value="1"/>
</dbReference>
<dbReference type="AlphaFoldDB" id="A0A1I7TFR2"/>
<dbReference type="FunFam" id="2.40.30.10:FF:000351">
    <property type="entry name" value="Ribosomal protein L3"/>
    <property type="match status" value="1"/>
</dbReference>
<evidence type="ECO:0000256" key="3">
    <source>
        <dbReference type="ARBA" id="ARBA00023274"/>
    </source>
</evidence>
<comment type="function">
    <text evidence="4">The L3 protein is a component of the large subunit of cytoplasmic ribosomes.</text>
</comment>
<dbReference type="GO" id="GO:0003735">
    <property type="term" value="F:structural constituent of ribosome"/>
    <property type="evidence" value="ECO:0007669"/>
    <property type="project" value="InterPro"/>
</dbReference>
<dbReference type="eggNOG" id="KOG0746">
    <property type="taxonomic scope" value="Eukaryota"/>
</dbReference>
<dbReference type="InterPro" id="IPR044892">
    <property type="entry name" value="Ribosomal_L3_dom_3_arc_sf"/>
</dbReference>
<evidence type="ECO:0000313" key="7">
    <source>
        <dbReference type="Proteomes" id="UP000095282"/>
    </source>
</evidence>
<dbReference type="PANTHER" id="PTHR11363:SF5">
    <property type="entry name" value="LARGE RIBOSOMAL SUBUNIT PROTEIN UL3"/>
    <property type="match status" value="1"/>
</dbReference>
<dbReference type="PROSITE" id="PS00474">
    <property type="entry name" value="RIBOSOMAL_L3"/>
    <property type="match status" value="1"/>
</dbReference>
<evidence type="ECO:0000256" key="2">
    <source>
        <dbReference type="ARBA" id="ARBA00022980"/>
    </source>
</evidence>
<dbReference type="STRING" id="1561998.A0A1I7TFR2"/>
<dbReference type="Pfam" id="PF00297">
    <property type="entry name" value="Ribosomal_L3"/>
    <property type="match status" value="1"/>
</dbReference>
<evidence type="ECO:0000313" key="8">
    <source>
        <dbReference type="WBParaSite" id="Csp11.Scaffold603.g5499.t1"/>
    </source>
</evidence>
<dbReference type="Proteomes" id="UP000095282">
    <property type="component" value="Unplaced"/>
</dbReference>
<dbReference type="Gene3D" id="2.40.30.10">
    <property type="entry name" value="Translation factors"/>
    <property type="match status" value="1"/>
</dbReference>